<feature type="region of interest" description="Disordered" evidence="2">
    <location>
        <begin position="100"/>
        <end position="150"/>
    </location>
</feature>
<dbReference type="SUPFAM" id="SSF48403">
    <property type="entry name" value="Ankyrin repeat"/>
    <property type="match status" value="1"/>
</dbReference>
<organism evidence="3 4">
    <name type="scientific">Desulfovibrio porci</name>
    <dbReference type="NCBI Taxonomy" id="2605782"/>
    <lineage>
        <taxon>Bacteria</taxon>
        <taxon>Pseudomonadati</taxon>
        <taxon>Thermodesulfobacteriota</taxon>
        <taxon>Desulfovibrionia</taxon>
        <taxon>Desulfovibrionales</taxon>
        <taxon>Desulfovibrionaceae</taxon>
        <taxon>Desulfovibrio</taxon>
    </lineage>
</organism>
<sequence length="150" mass="16336">MYGHERGRAATMQGKQEDQHNIAEIMDILFTLCDPARYRTTGGDTFLHKACRSGSGKSLELIRLLLDAGANPDLAGEGAMPPLETAAQKGWDELVPLLAAGRKRQNLPEPESVGEAGRPVKPEGARRNPSPSTGREENERPVKPGDVRRK</sequence>
<keyword evidence="1" id="KW-0040">ANK repeat</keyword>
<evidence type="ECO:0000256" key="2">
    <source>
        <dbReference type="SAM" id="MobiDB-lite"/>
    </source>
</evidence>
<dbReference type="Proteomes" id="UP000477488">
    <property type="component" value="Unassembled WGS sequence"/>
</dbReference>
<dbReference type="PROSITE" id="PS50088">
    <property type="entry name" value="ANK_REPEAT"/>
    <property type="match status" value="1"/>
</dbReference>
<name>A0A6L5XMA0_9BACT</name>
<comment type="caution">
    <text evidence="3">The sequence shown here is derived from an EMBL/GenBank/DDBJ whole genome shotgun (WGS) entry which is preliminary data.</text>
</comment>
<protein>
    <submittedName>
        <fullName evidence="3">Ankyrin repeat domain-containing protein</fullName>
    </submittedName>
</protein>
<feature type="repeat" description="ANK" evidence="1">
    <location>
        <begin position="42"/>
        <end position="77"/>
    </location>
</feature>
<evidence type="ECO:0000256" key="1">
    <source>
        <dbReference type="PROSITE-ProRule" id="PRU00023"/>
    </source>
</evidence>
<gene>
    <name evidence="3" type="ORF">FYJ44_09885</name>
</gene>
<dbReference type="PROSITE" id="PS50297">
    <property type="entry name" value="ANK_REP_REGION"/>
    <property type="match status" value="1"/>
</dbReference>
<dbReference type="InterPro" id="IPR036770">
    <property type="entry name" value="Ankyrin_rpt-contain_sf"/>
</dbReference>
<dbReference type="Pfam" id="PF00023">
    <property type="entry name" value="Ank"/>
    <property type="match status" value="1"/>
</dbReference>
<feature type="compositionally biased region" description="Basic and acidic residues" evidence="2">
    <location>
        <begin position="134"/>
        <end position="150"/>
    </location>
</feature>
<evidence type="ECO:0000313" key="4">
    <source>
        <dbReference type="Proteomes" id="UP000477488"/>
    </source>
</evidence>
<dbReference type="AlphaFoldDB" id="A0A6L5XMA0"/>
<accession>A0A6L5XMA0</accession>
<keyword evidence="4" id="KW-1185">Reference proteome</keyword>
<reference evidence="3 4" key="1">
    <citation type="submission" date="2019-09" db="EMBL/GenBank/DDBJ databases">
        <title>In-depth cultivation of the pig gut microbiome towards novel bacterial diversity and tailored functional studies.</title>
        <authorList>
            <person name="Wylensek D."/>
            <person name="Hitch T.C.A."/>
            <person name="Clavel T."/>
        </authorList>
    </citation>
    <scope>NUCLEOTIDE SEQUENCE [LARGE SCALE GENOMIC DNA]</scope>
    <source>
        <strain evidence="3 4">PG-178-WT-4</strain>
    </source>
</reference>
<dbReference type="InterPro" id="IPR002110">
    <property type="entry name" value="Ankyrin_rpt"/>
</dbReference>
<evidence type="ECO:0000313" key="3">
    <source>
        <dbReference type="EMBL" id="MSS28337.1"/>
    </source>
</evidence>
<proteinExistence type="predicted"/>
<dbReference type="EMBL" id="VUMH01000009">
    <property type="protein sequence ID" value="MSS28337.1"/>
    <property type="molecule type" value="Genomic_DNA"/>
</dbReference>
<dbReference type="Gene3D" id="1.25.40.20">
    <property type="entry name" value="Ankyrin repeat-containing domain"/>
    <property type="match status" value="1"/>
</dbReference>
<dbReference type="SMART" id="SM00248">
    <property type="entry name" value="ANK"/>
    <property type="match status" value="1"/>
</dbReference>